<dbReference type="InterPro" id="IPR039537">
    <property type="entry name" value="Retrotran_Ty1/copia-like"/>
</dbReference>
<dbReference type="AlphaFoldDB" id="A0A151SNI5"/>
<feature type="domain" description="Integrase catalytic" evidence="1">
    <location>
        <begin position="75"/>
        <end position="178"/>
    </location>
</feature>
<protein>
    <submittedName>
        <fullName evidence="2">Retrovirus-related Pol polyprotein from transposon TNT 1-94</fullName>
    </submittedName>
</protein>
<dbReference type="PANTHER" id="PTHR42648:SF28">
    <property type="entry name" value="TRANSPOSON-ENCODED PROTEIN WITH RIBONUCLEASE H-LIKE AND RETROVIRUS ZINC FINGER-LIKE DOMAINS"/>
    <property type="match status" value="1"/>
</dbReference>
<dbReference type="InterPro" id="IPR057670">
    <property type="entry name" value="SH3_retrovirus"/>
</dbReference>
<dbReference type="GO" id="GO:0015074">
    <property type="term" value="P:DNA integration"/>
    <property type="evidence" value="ECO:0007669"/>
    <property type="project" value="InterPro"/>
</dbReference>
<dbReference type="Pfam" id="PF25597">
    <property type="entry name" value="SH3_retrovirus"/>
    <property type="match status" value="1"/>
</dbReference>
<dbReference type="PANTHER" id="PTHR42648">
    <property type="entry name" value="TRANSPOSASE, PUTATIVE-RELATED"/>
    <property type="match status" value="1"/>
</dbReference>
<dbReference type="GO" id="GO:0003676">
    <property type="term" value="F:nucleic acid binding"/>
    <property type="evidence" value="ECO:0007669"/>
    <property type="project" value="InterPro"/>
</dbReference>
<evidence type="ECO:0000313" key="2">
    <source>
        <dbReference type="EMBL" id="KYP56394.1"/>
    </source>
</evidence>
<dbReference type="Gramene" id="C.cajan_02569.t">
    <property type="protein sequence ID" value="C.cajan_02569.t"/>
    <property type="gene ID" value="C.cajan_02569"/>
</dbReference>
<dbReference type="InterPro" id="IPR012337">
    <property type="entry name" value="RNaseH-like_sf"/>
</dbReference>
<dbReference type="SUPFAM" id="SSF53098">
    <property type="entry name" value="Ribonuclease H-like"/>
    <property type="match status" value="1"/>
</dbReference>
<proteinExistence type="predicted"/>
<name>A0A151SNI5_CAJCA</name>
<accession>A0A151SNI5</accession>
<dbReference type="InterPro" id="IPR036397">
    <property type="entry name" value="RNaseH_sf"/>
</dbReference>
<evidence type="ECO:0000313" key="3">
    <source>
        <dbReference type="Proteomes" id="UP000075243"/>
    </source>
</evidence>
<keyword evidence="3" id="KW-1185">Reference proteome</keyword>
<dbReference type="Proteomes" id="UP000075243">
    <property type="component" value="Chromosome 11"/>
</dbReference>
<dbReference type="EMBL" id="CM003613">
    <property type="protein sequence ID" value="KYP56394.1"/>
    <property type="molecule type" value="Genomic_DNA"/>
</dbReference>
<evidence type="ECO:0000259" key="1">
    <source>
        <dbReference type="PROSITE" id="PS50994"/>
    </source>
</evidence>
<dbReference type="PROSITE" id="PS50994">
    <property type="entry name" value="INTEGRASE"/>
    <property type="match status" value="1"/>
</dbReference>
<gene>
    <name evidence="2" type="ORF">KK1_002632</name>
</gene>
<dbReference type="Gene3D" id="3.30.420.10">
    <property type="entry name" value="Ribonuclease H-like superfamily/Ribonuclease H"/>
    <property type="match status" value="1"/>
</dbReference>
<reference evidence="2 3" key="1">
    <citation type="journal article" date="2012" name="Nat. Biotechnol.">
        <title>Draft genome sequence of pigeonpea (Cajanus cajan), an orphan legume crop of resource-poor farmers.</title>
        <authorList>
            <person name="Varshney R.K."/>
            <person name="Chen W."/>
            <person name="Li Y."/>
            <person name="Bharti A.K."/>
            <person name="Saxena R.K."/>
            <person name="Schlueter J.A."/>
            <person name="Donoghue M.T."/>
            <person name="Azam S."/>
            <person name="Fan G."/>
            <person name="Whaley A.M."/>
            <person name="Farmer A.D."/>
            <person name="Sheridan J."/>
            <person name="Iwata A."/>
            <person name="Tuteja R."/>
            <person name="Penmetsa R.V."/>
            <person name="Wu W."/>
            <person name="Upadhyaya H.D."/>
            <person name="Yang S.P."/>
            <person name="Shah T."/>
            <person name="Saxena K.B."/>
            <person name="Michael T."/>
            <person name="McCombie W.R."/>
            <person name="Yang B."/>
            <person name="Zhang G."/>
            <person name="Yang H."/>
            <person name="Wang J."/>
            <person name="Spillane C."/>
            <person name="Cook D.R."/>
            <person name="May G.D."/>
            <person name="Xu X."/>
            <person name="Jackson S.A."/>
        </authorList>
    </citation>
    <scope>NUCLEOTIDE SEQUENCE [LARGE SCALE GENOMIC DNA]</scope>
    <source>
        <strain evidence="3">cv. Asha</strain>
    </source>
</reference>
<organism evidence="2 3">
    <name type="scientific">Cajanus cajan</name>
    <name type="common">Pigeon pea</name>
    <name type="synonym">Cajanus indicus</name>
    <dbReference type="NCBI Taxonomy" id="3821"/>
    <lineage>
        <taxon>Eukaryota</taxon>
        <taxon>Viridiplantae</taxon>
        <taxon>Streptophyta</taxon>
        <taxon>Embryophyta</taxon>
        <taxon>Tracheophyta</taxon>
        <taxon>Spermatophyta</taxon>
        <taxon>Magnoliopsida</taxon>
        <taxon>eudicotyledons</taxon>
        <taxon>Gunneridae</taxon>
        <taxon>Pentapetalae</taxon>
        <taxon>rosids</taxon>
        <taxon>fabids</taxon>
        <taxon>Fabales</taxon>
        <taxon>Fabaceae</taxon>
        <taxon>Papilionoideae</taxon>
        <taxon>50 kb inversion clade</taxon>
        <taxon>NPAAA clade</taxon>
        <taxon>indigoferoid/millettioid clade</taxon>
        <taxon>Phaseoleae</taxon>
        <taxon>Cajanus</taxon>
    </lineage>
</organism>
<sequence length="251" mass="29140">MLNETNFKAWNEVIEIIPGYMNLDLALRAKKSTLTLENPNKDNVEKCERLNRMCLMIMKQSVPEVFWGCISESHNAKGFLNVVKKYFTSNNTTSKAFCTFLRECVIVPQYTMPGKPSMKSITEYRNKTLKDMVRSMISHFSLPKSLWGEALKTAIYILNKVPSKAVNKTPYELWTGKRPSLKHLHIWGCLAEVCLYRSHESKLESMTVSCYFVSYLECSWGYKFYNPTTRSFFEIGMRDSLRMLSLGRKKI</sequence>
<dbReference type="InterPro" id="IPR001584">
    <property type="entry name" value="Integrase_cat-core"/>
</dbReference>